<evidence type="ECO:0000313" key="3">
    <source>
        <dbReference type="Proteomes" id="UP000288859"/>
    </source>
</evidence>
<evidence type="ECO:0000313" key="2">
    <source>
        <dbReference type="EMBL" id="RVX68360.1"/>
    </source>
</evidence>
<feature type="compositionally biased region" description="Basic and acidic residues" evidence="1">
    <location>
        <begin position="256"/>
        <end position="269"/>
    </location>
</feature>
<evidence type="ECO:0000256" key="1">
    <source>
        <dbReference type="SAM" id="MobiDB-lite"/>
    </source>
</evidence>
<sequence length="734" mass="82764">MSRSTRVSTAGRDENAKEVTAIMNDLAGSKTNTPSKRKLGADDPRVLPNATPKRRVTVQLTSAPNTVSPRRSSSRLRSRVSLPAVTPAFRAVEVQAPVEEHDTRPRMEPIKKLRPLNKQKETTDSPFKGYGVLDPKGNARVNLDDSPANNTRGRWLGKISQSLQKTRNTSGKPIKTLKRVKGQGRNLPTRLVRNSIMEEDPIEAAAREQDEPLTPGLGSTLVDGKATAGALSRSNQFSPLKADTRRGKSKKAGLSHHVDSEQINRLEQEPRDDDADEPSNTYDEEVEGNRASQSLTQLAEQTTKMPPPSKATVQDIGDEDGVEIATPDTRASHPETEGERRTRIQAQKEDIERRRILEERALKGVKEAVKYHSLAVPWTELLTAMLEIEMCRSTSSPTSTRGRGAYRRLAELLSHYQDLASDEPADPATAVESIGNNLRIFKERIEDGRELQLRAEARTQKERKELGEDMYQHILPGTIRLAKMILKARFRDEELGFHAHREIMQALDLIQNVVSICMEWTPRPSLEEGIKALTRTTIKNSIHSLIVTYEYELTEHDREMYLREFNTRRAAELQEWNMSLARKRAEVTRRHQASQFNPQPSRILHTEPHVVMQKDWPQHRRNQVLDIDDIMIAPQGEVRTLSAPIPDLEPQEWSEEETVALVNALQQYTSPRTRFHDIMADQGCAPYGILARFDIDDLVAKAKWIKASMKTQLEGCAHEAPLGSDFDFLRSVPG</sequence>
<comment type="caution">
    <text evidence="2">The sequence shown here is derived from an EMBL/GenBank/DDBJ whole genome shotgun (WGS) entry which is preliminary data.</text>
</comment>
<proteinExistence type="predicted"/>
<dbReference type="Proteomes" id="UP000288859">
    <property type="component" value="Unassembled WGS sequence"/>
</dbReference>
<dbReference type="AlphaFoldDB" id="A0A438MX81"/>
<dbReference type="EMBL" id="NAJM01000038">
    <property type="protein sequence ID" value="RVX68360.1"/>
    <property type="molecule type" value="Genomic_DNA"/>
</dbReference>
<feature type="region of interest" description="Disordered" evidence="1">
    <location>
        <begin position="320"/>
        <end position="342"/>
    </location>
</feature>
<gene>
    <name evidence="2" type="ORF">B0A52_07360</name>
</gene>
<feature type="region of interest" description="Disordered" evidence="1">
    <location>
        <begin position="229"/>
        <end position="292"/>
    </location>
</feature>
<accession>A0A438MX81</accession>
<feature type="compositionally biased region" description="Basic and acidic residues" evidence="1">
    <location>
        <begin position="330"/>
        <end position="342"/>
    </location>
</feature>
<organism evidence="2 3">
    <name type="scientific">Exophiala mesophila</name>
    <name type="common">Black yeast-like fungus</name>
    <dbReference type="NCBI Taxonomy" id="212818"/>
    <lineage>
        <taxon>Eukaryota</taxon>
        <taxon>Fungi</taxon>
        <taxon>Dikarya</taxon>
        <taxon>Ascomycota</taxon>
        <taxon>Pezizomycotina</taxon>
        <taxon>Eurotiomycetes</taxon>
        <taxon>Chaetothyriomycetidae</taxon>
        <taxon>Chaetothyriales</taxon>
        <taxon>Herpotrichiellaceae</taxon>
        <taxon>Exophiala</taxon>
    </lineage>
</organism>
<feature type="compositionally biased region" description="Acidic residues" evidence="1">
    <location>
        <begin position="270"/>
        <end position="286"/>
    </location>
</feature>
<feature type="region of interest" description="Disordered" evidence="1">
    <location>
        <begin position="24"/>
        <end position="78"/>
    </location>
</feature>
<feature type="compositionally biased region" description="Polar residues" evidence="1">
    <location>
        <begin position="159"/>
        <end position="171"/>
    </location>
</feature>
<name>A0A438MX81_EXOME</name>
<dbReference type="VEuPathDB" id="FungiDB:PV10_06721"/>
<protein>
    <submittedName>
        <fullName evidence="2">Uncharacterized protein</fullName>
    </submittedName>
</protein>
<dbReference type="OrthoDB" id="4161349at2759"/>
<reference evidence="2 3" key="1">
    <citation type="submission" date="2017-03" db="EMBL/GenBank/DDBJ databases">
        <title>Genomes of endolithic fungi from Antarctica.</title>
        <authorList>
            <person name="Coleine C."/>
            <person name="Masonjones S."/>
            <person name="Stajich J.E."/>
        </authorList>
    </citation>
    <scope>NUCLEOTIDE SEQUENCE [LARGE SCALE GENOMIC DNA]</scope>
    <source>
        <strain evidence="2 3">CCFEE 6314</strain>
    </source>
</reference>
<feature type="region of interest" description="Disordered" evidence="1">
    <location>
        <begin position="118"/>
        <end position="184"/>
    </location>
</feature>